<dbReference type="GO" id="GO:0009882">
    <property type="term" value="F:blue light photoreceptor activity"/>
    <property type="evidence" value="ECO:0007669"/>
    <property type="project" value="UniProtKB-ARBA"/>
</dbReference>
<dbReference type="Gene3D" id="3.30.565.10">
    <property type="entry name" value="Histidine kinase-like ATPase, C-terminal domain"/>
    <property type="match status" value="1"/>
</dbReference>
<dbReference type="EC" id="2.7.13.3" evidence="2"/>
<dbReference type="RefSeq" id="WP_260793896.1">
    <property type="nucleotide sequence ID" value="NZ_CP093313.1"/>
</dbReference>
<dbReference type="Gene3D" id="1.10.287.130">
    <property type="match status" value="1"/>
</dbReference>
<dbReference type="InterPro" id="IPR029016">
    <property type="entry name" value="GAF-like_dom_sf"/>
</dbReference>
<dbReference type="Proteomes" id="UP001059380">
    <property type="component" value="Chromosome"/>
</dbReference>
<feature type="domain" description="Protein kinase" evidence="5">
    <location>
        <begin position="1"/>
        <end position="237"/>
    </location>
</feature>
<dbReference type="SUPFAM" id="SSF55874">
    <property type="entry name" value="ATPase domain of HSP90 chaperone/DNA topoisomerase II/histidine kinase"/>
    <property type="match status" value="1"/>
</dbReference>
<dbReference type="Pfam" id="PF08447">
    <property type="entry name" value="PAS_3"/>
    <property type="match status" value="1"/>
</dbReference>
<dbReference type="Pfam" id="PF01590">
    <property type="entry name" value="GAF"/>
    <property type="match status" value="1"/>
</dbReference>
<dbReference type="InterPro" id="IPR005467">
    <property type="entry name" value="His_kinase_dom"/>
</dbReference>
<evidence type="ECO:0000313" key="9">
    <source>
        <dbReference type="EMBL" id="UWZ84393.1"/>
    </source>
</evidence>
<evidence type="ECO:0000256" key="3">
    <source>
        <dbReference type="ARBA" id="ARBA00022553"/>
    </source>
</evidence>
<dbReference type="Pfam" id="PF13426">
    <property type="entry name" value="PAS_9"/>
    <property type="match status" value="1"/>
</dbReference>
<evidence type="ECO:0000256" key="1">
    <source>
        <dbReference type="ARBA" id="ARBA00000085"/>
    </source>
</evidence>
<dbReference type="NCBIfam" id="TIGR00229">
    <property type="entry name" value="sensory_box"/>
    <property type="match status" value="2"/>
</dbReference>
<evidence type="ECO:0000256" key="2">
    <source>
        <dbReference type="ARBA" id="ARBA00012438"/>
    </source>
</evidence>
<feature type="domain" description="PAS" evidence="7">
    <location>
        <begin position="1572"/>
        <end position="1645"/>
    </location>
</feature>
<proteinExistence type="predicted"/>
<dbReference type="CDD" id="cd14014">
    <property type="entry name" value="STKc_PknB_like"/>
    <property type="match status" value="1"/>
</dbReference>
<dbReference type="Gene3D" id="1.10.510.10">
    <property type="entry name" value="Transferase(Phosphotransferase) domain 1"/>
    <property type="match status" value="1"/>
</dbReference>
<dbReference type="CDD" id="cd00130">
    <property type="entry name" value="PAS"/>
    <property type="match status" value="2"/>
</dbReference>
<dbReference type="InterPro" id="IPR001610">
    <property type="entry name" value="PAC"/>
</dbReference>
<feature type="region of interest" description="Disordered" evidence="4">
    <location>
        <begin position="1114"/>
        <end position="1141"/>
    </location>
</feature>
<evidence type="ECO:0000259" key="8">
    <source>
        <dbReference type="PROSITE" id="PS50113"/>
    </source>
</evidence>
<dbReference type="PANTHER" id="PTHR43642">
    <property type="entry name" value="HYBRID SIGNAL TRANSDUCTION HISTIDINE KINASE G"/>
    <property type="match status" value="1"/>
</dbReference>
<protein>
    <recommendedName>
        <fullName evidence="2">histidine kinase</fullName>
        <ecNumber evidence="2">2.7.13.3</ecNumber>
    </recommendedName>
</protein>
<dbReference type="InterPro" id="IPR003594">
    <property type="entry name" value="HATPase_dom"/>
</dbReference>
<dbReference type="PRINTS" id="PR00344">
    <property type="entry name" value="BCTRLSENSOR"/>
</dbReference>
<dbReference type="Gene3D" id="3.30.450.40">
    <property type="match status" value="1"/>
</dbReference>
<sequence length="1939" mass="216693">MPSAPRPDSETLKKIEHEYSLRADLDSAWAVRPLALSEQDAQITLVLEDPGGETLDGLLSGPMELTQFLRIAVNLSAALAGLHARRLIHKDLKPTNVLVDPTTGQVRLMGFGIASRLRREHQAPEPPEFIVGSLPYMAPEQTGRMNRSIDSRSDLYGLGITLYEMLTGELPFTAFDPIGWVHCHIAKHPMPPHERIKDLPAAISAIVMKLLAKTPEDRYQTASGVQNDLQRCQSEWEAGGSISDSPLGRHDVPDRLLIPEKLYGREREIQTLLGAFDRVVAGGRPELILVSGYSGIGKSSVVNELHKALVPPRALFASGKFDQYKRDIPYSTLAQALQNLTRTLLSKSEEELNRWRTDLHHALDPNGQLILALVPELKAIIGEQPPVPELPRQEAQHRFHLVFRRFINVFARPEHPLALFLDDLQWLDAATLDLVDELVSQPDTKYLMLIGAYRDNEVDAAHPLMRKLQAVRQAGASVQEIALPPLTRRDLEQLIADSLHCDRQRVRSLVELVHQKTTGNPFFSIQFISALVEDGMLTFDHVEGQWAWDLSRIRGKGYTDNVVEFMITNLIRLAPETQKALTQLACLGDSASLPMLCLVYGDSLDQMHDRLVEAVDAGFVFRSKDAYHFLHDRVREAAYTLIPEAGRAEAHLRIGKLLTAHTPRDERDERIFEIVNQLNRGGPLMTSRDEKEQLAEYNLTAGKRAKASTAYLSALRYLEAGVAVLGEDGWSQRRDLLFALEYNRAECEFLTGNPPAAEVRLKMLASRAMNIVERSSVGGLRIDLYTALEQADDAVEAFLDYLRHLGVEWSPHPTDEEARREYERIWQQLGSRKIEELLEIPLMTDEASLATLDVLTKVYPSALMADPNLLSMAICRAVNLSLEQGNSDGSCVAYVFFGKIAGPRFGNYKAGFRFGQVGYELVEKRGMERFHARTYLWFAQFVVPWTKHVRTCRDLIRSALEGATTAGDLTVLAYCHDNLNTNYLAVGDSLLETQRQAEDGFEFAQRTQFGHLIDVISTQLGLIRTLRGLTYRFGCFDDGQLSEEVLEQHFSANPGAKQPESWYWIRKLQARFIAGDHPSALEAAAKARPILWTSAAMFETAEYHYYAALSHGASCNSERPPHNVPASVDEEDDRSSSGSTEYGEHLKAMADHHRELEIWAENCPENFENRAALVGAEIARIEGRVLDAERLYERAIRSSHDNGFVHNEAIAYELASKFYSARGFRKFADAYLLEARYCYQRWGADGKVAQLDQLNPQLYRQPAPASTILAPAEYLDLATVIKVSQAVSGEMVLDKLIDSLMRAAIQQAGAERGLLVLPHGDQLVIEAEATSGENGVLVLQRDTVVDSAILPETVIRYVMRTQESVIVEDASSKNPFPADPFIVQHQVRSIICLPLINQRKLTGVLYLENNLAPRVFTPDRIAVLKVLASQAAISLKNTWLYRDLEDRERRIRRLIDSNVIGIVIWDLDGRILDANDAFLRMVGYERSDLQNGLGWLEITPPEWQEVHARDEAEELKATGMMQAREKEYFRKDGTRVPVLIGAACFEDQPNQGVAYIVDLSRQKSAEEALRRSEAYLAEAQRQTQTGSCAIDGASRQTVYWSEEMYRLFGFDPQKGPPQWEHFLERIHPEDREKVVSASDATFRAHANCDVEFRSLRPDGSLKYIHAIAHPVLDPSGQLFQVLGTMVDVTDRKRAEAVRERVRQLEADLAHTTRVSTMGELTASLAHEIKQPIGAAVTNAEACIRLLDRDEPDLPEAREAALEMMKDARRAADIVDRVRSLCQKGSSELQILDLNQVIDEMVAIMGDEANLNAVTMRVDLAPELPPAMADRVQLQQALLNLMRNGIEAMHGTGGDLTVKSRLDVDGFLLVSVSDNGVGLPVENQDRMFNAFFTTKNGGTGLGLAITRSIIQSHDGRIWAAANSEGGATFSFSLPAREAAA</sequence>
<organism evidence="9 10">
    <name type="scientific">Occallatibacter riparius</name>
    <dbReference type="NCBI Taxonomy" id="1002689"/>
    <lineage>
        <taxon>Bacteria</taxon>
        <taxon>Pseudomonadati</taxon>
        <taxon>Acidobacteriota</taxon>
        <taxon>Terriglobia</taxon>
        <taxon>Terriglobales</taxon>
        <taxon>Acidobacteriaceae</taxon>
        <taxon>Occallatibacter</taxon>
    </lineage>
</organism>
<dbReference type="SMART" id="SM00091">
    <property type="entry name" value="PAS"/>
    <property type="match status" value="2"/>
</dbReference>
<dbReference type="Pfam" id="PF13191">
    <property type="entry name" value="AAA_16"/>
    <property type="match status" value="1"/>
</dbReference>
<dbReference type="InterPro" id="IPR004358">
    <property type="entry name" value="Sig_transdc_His_kin-like_C"/>
</dbReference>
<keyword evidence="3" id="KW-0597">Phosphoprotein</keyword>
<feature type="domain" description="PAC" evidence="8">
    <location>
        <begin position="1648"/>
        <end position="1700"/>
    </location>
</feature>
<evidence type="ECO:0000259" key="6">
    <source>
        <dbReference type="PROSITE" id="PS50109"/>
    </source>
</evidence>
<dbReference type="InterPro" id="IPR041664">
    <property type="entry name" value="AAA_16"/>
</dbReference>
<dbReference type="InterPro" id="IPR035965">
    <property type="entry name" value="PAS-like_dom_sf"/>
</dbReference>
<feature type="domain" description="Histidine kinase" evidence="6">
    <location>
        <begin position="1723"/>
        <end position="1936"/>
    </location>
</feature>
<dbReference type="PROSITE" id="PS50112">
    <property type="entry name" value="PAS"/>
    <property type="match status" value="2"/>
</dbReference>
<dbReference type="Gene3D" id="3.40.50.300">
    <property type="entry name" value="P-loop containing nucleotide triphosphate hydrolases"/>
    <property type="match status" value="1"/>
</dbReference>
<dbReference type="CDD" id="cd00082">
    <property type="entry name" value="HisKA"/>
    <property type="match status" value="1"/>
</dbReference>
<dbReference type="InterPro" id="IPR008271">
    <property type="entry name" value="Ser/Thr_kinase_AS"/>
</dbReference>
<dbReference type="SMART" id="SM00388">
    <property type="entry name" value="HisKA"/>
    <property type="match status" value="1"/>
</dbReference>
<name>A0A9J7BPD5_9BACT</name>
<dbReference type="PANTHER" id="PTHR43642:SF1">
    <property type="entry name" value="HYBRID SIGNAL TRANSDUCTION HISTIDINE KINASE G"/>
    <property type="match status" value="1"/>
</dbReference>
<dbReference type="GO" id="GO:0000155">
    <property type="term" value="F:phosphorelay sensor kinase activity"/>
    <property type="evidence" value="ECO:0007669"/>
    <property type="project" value="InterPro"/>
</dbReference>
<dbReference type="InterPro" id="IPR027417">
    <property type="entry name" value="P-loop_NTPase"/>
</dbReference>
<dbReference type="EMBL" id="CP093313">
    <property type="protein sequence ID" value="UWZ84393.1"/>
    <property type="molecule type" value="Genomic_DNA"/>
</dbReference>
<dbReference type="InterPro" id="IPR013655">
    <property type="entry name" value="PAS_fold_3"/>
</dbReference>
<dbReference type="InterPro" id="IPR053159">
    <property type="entry name" value="Hybrid_Histidine_Kinase"/>
</dbReference>
<dbReference type="SUPFAM" id="SSF56112">
    <property type="entry name" value="Protein kinase-like (PK-like)"/>
    <property type="match status" value="1"/>
</dbReference>
<dbReference type="SMART" id="SM00387">
    <property type="entry name" value="HATPase_c"/>
    <property type="match status" value="1"/>
</dbReference>
<dbReference type="PROSITE" id="PS50011">
    <property type="entry name" value="PROTEIN_KINASE_DOM"/>
    <property type="match status" value="1"/>
</dbReference>
<dbReference type="SUPFAM" id="SSF55785">
    <property type="entry name" value="PYP-like sensor domain (PAS domain)"/>
    <property type="match status" value="2"/>
</dbReference>
<dbReference type="Gene3D" id="2.10.70.100">
    <property type="match status" value="1"/>
</dbReference>
<dbReference type="SMART" id="SM00086">
    <property type="entry name" value="PAC"/>
    <property type="match status" value="2"/>
</dbReference>
<evidence type="ECO:0000259" key="7">
    <source>
        <dbReference type="PROSITE" id="PS50112"/>
    </source>
</evidence>
<dbReference type="PROSITE" id="PS50109">
    <property type="entry name" value="HIS_KIN"/>
    <property type="match status" value="1"/>
</dbReference>
<dbReference type="PROSITE" id="PS00108">
    <property type="entry name" value="PROTEIN_KINASE_ST"/>
    <property type="match status" value="1"/>
</dbReference>
<dbReference type="SUPFAM" id="SSF55781">
    <property type="entry name" value="GAF domain-like"/>
    <property type="match status" value="1"/>
</dbReference>
<gene>
    <name evidence="9" type="ORF">MOP44_00315</name>
</gene>
<dbReference type="InterPro" id="IPR000700">
    <property type="entry name" value="PAS-assoc_C"/>
</dbReference>
<dbReference type="Pfam" id="PF00512">
    <property type="entry name" value="HisKA"/>
    <property type="match status" value="1"/>
</dbReference>
<dbReference type="GO" id="GO:0005524">
    <property type="term" value="F:ATP binding"/>
    <property type="evidence" value="ECO:0007669"/>
    <property type="project" value="InterPro"/>
</dbReference>
<dbReference type="InterPro" id="IPR000014">
    <property type="entry name" value="PAS"/>
</dbReference>
<dbReference type="InterPro" id="IPR000719">
    <property type="entry name" value="Prot_kinase_dom"/>
</dbReference>
<dbReference type="SMART" id="SM00065">
    <property type="entry name" value="GAF"/>
    <property type="match status" value="1"/>
</dbReference>
<comment type="catalytic activity">
    <reaction evidence="1">
        <text>ATP + protein L-histidine = ADP + protein N-phospho-L-histidine.</text>
        <dbReference type="EC" id="2.7.13.3"/>
    </reaction>
</comment>
<dbReference type="KEGG" id="orp:MOP44_00315"/>
<dbReference type="Gene3D" id="3.30.450.20">
    <property type="entry name" value="PAS domain"/>
    <property type="match status" value="2"/>
</dbReference>
<dbReference type="InterPro" id="IPR011009">
    <property type="entry name" value="Kinase-like_dom_sf"/>
</dbReference>
<evidence type="ECO:0000259" key="5">
    <source>
        <dbReference type="PROSITE" id="PS50011"/>
    </source>
</evidence>
<dbReference type="InterPro" id="IPR003018">
    <property type="entry name" value="GAF"/>
</dbReference>
<dbReference type="InterPro" id="IPR036890">
    <property type="entry name" value="HATPase_C_sf"/>
</dbReference>
<dbReference type="PROSITE" id="PS50113">
    <property type="entry name" value="PAC"/>
    <property type="match status" value="1"/>
</dbReference>
<evidence type="ECO:0000313" key="10">
    <source>
        <dbReference type="Proteomes" id="UP001059380"/>
    </source>
</evidence>
<reference evidence="9" key="1">
    <citation type="submission" date="2021-04" db="EMBL/GenBank/DDBJ databases">
        <title>Phylogenetic analysis of Acidobacteriaceae.</title>
        <authorList>
            <person name="Qiu L."/>
            <person name="Zhang Q."/>
        </authorList>
    </citation>
    <scope>NUCLEOTIDE SEQUENCE</scope>
    <source>
        <strain evidence="9">DSM 25168</strain>
    </source>
</reference>
<dbReference type="SUPFAM" id="SSF52540">
    <property type="entry name" value="P-loop containing nucleoside triphosphate hydrolases"/>
    <property type="match status" value="1"/>
</dbReference>
<feature type="domain" description="PAS" evidence="7">
    <location>
        <begin position="1447"/>
        <end position="1502"/>
    </location>
</feature>
<dbReference type="InterPro" id="IPR036097">
    <property type="entry name" value="HisK_dim/P_sf"/>
</dbReference>
<evidence type="ECO:0000256" key="4">
    <source>
        <dbReference type="SAM" id="MobiDB-lite"/>
    </source>
</evidence>
<keyword evidence="10" id="KW-1185">Reference proteome</keyword>
<dbReference type="Pfam" id="PF00069">
    <property type="entry name" value="Pkinase"/>
    <property type="match status" value="1"/>
</dbReference>
<dbReference type="InterPro" id="IPR003661">
    <property type="entry name" value="HisK_dim/P_dom"/>
</dbReference>
<dbReference type="SUPFAM" id="SSF47384">
    <property type="entry name" value="Homodimeric domain of signal transducing histidine kinase"/>
    <property type="match status" value="1"/>
</dbReference>
<accession>A0A9J7BPD5</accession>
<dbReference type="Pfam" id="PF02518">
    <property type="entry name" value="HATPase_c"/>
    <property type="match status" value="1"/>
</dbReference>
<dbReference type="SMART" id="SM00220">
    <property type="entry name" value="S_TKc"/>
    <property type="match status" value="1"/>
</dbReference>